<dbReference type="OrthoDB" id="1429956at2759"/>
<dbReference type="EMBL" id="QJKJ01004654">
    <property type="protein sequence ID" value="RDX93263.1"/>
    <property type="molecule type" value="Genomic_DNA"/>
</dbReference>
<protein>
    <submittedName>
        <fullName evidence="1">Uncharacterized protein</fullName>
    </submittedName>
</protein>
<dbReference type="Proteomes" id="UP000257109">
    <property type="component" value="Unassembled WGS sequence"/>
</dbReference>
<keyword evidence="2" id="KW-1185">Reference proteome</keyword>
<proteinExistence type="predicted"/>
<name>A0A371GS61_MUCPR</name>
<evidence type="ECO:0000313" key="2">
    <source>
        <dbReference type="Proteomes" id="UP000257109"/>
    </source>
</evidence>
<accession>A0A371GS61</accession>
<organism evidence="1 2">
    <name type="scientific">Mucuna pruriens</name>
    <name type="common">Velvet bean</name>
    <name type="synonym">Dolichos pruriens</name>
    <dbReference type="NCBI Taxonomy" id="157652"/>
    <lineage>
        <taxon>Eukaryota</taxon>
        <taxon>Viridiplantae</taxon>
        <taxon>Streptophyta</taxon>
        <taxon>Embryophyta</taxon>
        <taxon>Tracheophyta</taxon>
        <taxon>Spermatophyta</taxon>
        <taxon>Magnoliopsida</taxon>
        <taxon>eudicotyledons</taxon>
        <taxon>Gunneridae</taxon>
        <taxon>Pentapetalae</taxon>
        <taxon>rosids</taxon>
        <taxon>fabids</taxon>
        <taxon>Fabales</taxon>
        <taxon>Fabaceae</taxon>
        <taxon>Papilionoideae</taxon>
        <taxon>50 kb inversion clade</taxon>
        <taxon>NPAAA clade</taxon>
        <taxon>indigoferoid/millettioid clade</taxon>
        <taxon>Phaseoleae</taxon>
        <taxon>Mucuna</taxon>
    </lineage>
</organism>
<dbReference type="AlphaFoldDB" id="A0A371GS61"/>
<gene>
    <name evidence="1" type="ORF">CR513_24501</name>
</gene>
<feature type="non-terminal residue" evidence="1">
    <location>
        <position position="1"/>
    </location>
</feature>
<evidence type="ECO:0000313" key="1">
    <source>
        <dbReference type="EMBL" id="RDX93263.1"/>
    </source>
</evidence>
<sequence length="71" mass="8384">MKCDEPWPTWKKKEYGWDLQQEQSIRTIFEQKGSCILKNAMNKIRNGDNNATWISINVRAALNQHWGSIDF</sequence>
<reference evidence="1" key="1">
    <citation type="submission" date="2018-05" db="EMBL/GenBank/DDBJ databases">
        <title>Draft genome of Mucuna pruriens seed.</title>
        <authorList>
            <person name="Nnadi N.E."/>
            <person name="Vos R."/>
            <person name="Hasami M.H."/>
            <person name="Devisetty U.K."/>
            <person name="Aguiy J.C."/>
        </authorList>
    </citation>
    <scope>NUCLEOTIDE SEQUENCE [LARGE SCALE GENOMIC DNA]</scope>
    <source>
        <strain evidence="1">JCA_2017</strain>
    </source>
</reference>
<comment type="caution">
    <text evidence="1">The sequence shown here is derived from an EMBL/GenBank/DDBJ whole genome shotgun (WGS) entry which is preliminary data.</text>
</comment>